<dbReference type="Gene3D" id="3.40.50.20">
    <property type="match status" value="1"/>
</dbReference>
<dbReference type="Proteomes" id="UP000451233">
    <property type="component" value="Unassembled WGS sequence"/>
</dbReference>
<gene>
    <name evidence="1" type="ORF">GS398_13580</name>
</gene>
<comment type="caution">
    <text evidence="1">The sequence shown here is derived from an EMBL/GenBank/DDBJ whole genome shotgun (WGS) entry which is preliminary data.</text>
</comment>
<dbReference type="EMBL" id="WVHS01000003">
    <property type="protein sequence ID" value="MXV16339.1"/>
    <property type="molecule type" value="Genomic_DNA"/>
</dbReference>
<name>A0A7K1Y019_9SPHI</name>
<sequence length="141" mass="15447">MAILVTSGTGAAAFRVERLLQTREKVIFGDHEGFPLPAFPAGKFIRIPGGKSNTFIHDLLDLCLDLGITEVYALRRDELTPLAEGKQLFLEFGIHVFVPSTEILQMRLLAGPVPGNDIQIRENGLFVQDASTGDYSVFTAD</sequence>
<proteinExistence type="predicted"/>
<accession>A0A7K1Y019</accession>
<dbReference type="RefSeq" id="WP_160907343.1">
    <property type="nucleotide sequence ID" value="NZ_WVHS01000003.1"/>
</dbReference>
<dbReference type="AlphaFoldDB" id="A0A7K1Y019"/>
<keyword evidence="2" id="KW-1185">Reference proteome</keyword>
<reference evidence="1 2" key="1">
    <citation type="submission" date="2019-11" db="EMBL/GenBank/DDBJ databases">
        <title>Pedobacter sp. HMF7056 Genome sequencing and assembly.</title>
        <authorList>
            <person name="Kang H."/>
            <person name="Kim H."/>
            <person name="Joh K."/>
        </authorList>
    </citation>
    <scope>NUCLEOTIDE SEQUENCE [LARGE SCALE GENOMIC DNA]</scope>
    <source>
        <strain evidence="1 2">HMF7056</strain>
    </source>
</reference>
<evidence type="ECO:0000313" key="1">
    <source>
        <dbReference type="EMBL" id="MXV16339.1"/>
    </source>
</evidence>
<organism evidence="1 2">
    <name type="scientific">Hufsiella ginkgonis</name>
    <dbReference type="NCBI Taxonomy" id="2695274"/>
    <lineage>
        <taxon>Bacteria</taxon>
        <taxon>Pseudomonadati</taxon>
        <taxon>Bacteroidota</taxon>
        <taxon>Sphingobacteriia</taxon>
        <taxon>Sphingobacteriales</taxon>
        <taxon>Sphingobacteriaceae</taxon>
        <taxon>Hufsiella</taxon>
    </lineage>
</organism>
<evidence type="ECO:0000313" key="2">
    <source>
        <dbReference type="Proteomes" id="UP000451233"/>
    </source>
</evidence>
<protein>
    <submittedName>
        <fullName evidence="1">Uncharacterized protein</fullName>
    </submittedName>
</protein>